<dbReference type="Proteomes" id="UP000594261">
    <property type="component" value="Chromosome 11"/>
</dbReference>
<protein>
    <recommendedName>
        <fullName evidence="4">Disease resistance protein winged helix domain-containing protein</fullName>
    </recommendedName>
</protein>
<dbReference type="SUPFAM" id="SSF52058">
    <property type="entry name" value="L domain-like"/>
    <property type="match status" value="1"/>
</dbReference>
<dbReference type="Gene3D" id="3.80.10.10">
    <property type="entry name" value="Ribonuclease Inhibitor"/>
    <property type="match status" value="1"/>
</dbReference>
<dbReference type="PANTHER" id="PTHR23155">
    <property type="entry name" value="DISEASE RESISTANCE PROTEIN RP"/>
    <property type="match status" value="1"/>
</dbReference>
<accession>A0A7N2MYV6</accession>
<reference evidence="5" key="2">
    <citation type="submission" date="2021-01" db="UniProtKB">
        <authorList>
            <consortium name="EnsemblPlants"/>
        </authorList>
    </citation>
    <scope>IDENTIFICATION</scope>
</reference>
<sequence length="437" mass="50658">MIGYCGGLPLAIIVLGGLLAAKQTQDEWGDVLGRIESYHHVEQNLRVNKVLALSYYDLPCHLKPCFLYLGHFPEDFEIPTRKLIRMLMGEGFISQIQHEREREDTMDDVGDRYLRELVQRCMVLVGKSGLHGRIKTCRMHDLMWDFCVSKAQEENFLHFTNILSMKQCEVQIGKVRRLAIIPKSGDNYIEGVKFKEYPYLSYLQSLVSVDPKTIQIPTWFKLSRLQLLKVRINKQAQDATQILQILISRCPHLEKLNIFKPIKKLPEAHQFSPYLFKLILWGTNLEADPMATLEKLPNLKLLRLFGSFFQMKNMACSERGFLVLQTLVIGFCDNLEQWRVEEGAMPSLSHLTIDSCQSLKTIPDELRFITTLKELEIKHMPKSFKDRLHEGGPDFYKVQHVQRMDPVRILFMEYSFRIIHGATTKSEAKVDSVLKNK</sequence>
<dbReference type="GO" id="GO:0043531">
    <property type="term" value="F:ADP binding"/>
    <property type="evidence" value="ECO:0007669"/>
    <property type="project" value="InterPro"/>
</dbReference>
<dbReference type="InterPro" id="IPR027417">
    <property type="entry name" value="P-loop_NTPase"/>
</dbReference>
<feature type="domain" description="Disease resistance protein winged helix" evidence="4">
    <location>
        <begin position="72"/>
        <end position="146"/>
    </location>
</feature>
<dbReference type="Gene3D" id="1.10.10.10">
    <property type="entry name" value="Winged helix-like DNA-binding domain superfamily/Winged helix DNA-binding domain"/>
    <property type="match status" value="1"/>
</dbReference>
<dbReference type="InterPro" id="IPR058922">
    <property type="entry name" value="WHD_DRP"/>
</dbReference>
<dbReference type="Gene3D" id="1.10.8.430">
    <property type="entry name" value="Helical domain of apoptotic protease-activating factors"/>
    <property type="match status" value="1"/>
</dbReference>
<dbReference type="InParanoid" id="A0A7N2MYV6"/>
<dbReference type="InterPro" id="IPR036388">
    <property type="entry name" value="WH-like_DNA-bd_sf"/>
</dbReference>
<keyword evidence="2" id="KW-0611">Plant defense</keyword>
<feature type="chain" id="PRO_5029858292" description="Disease resistance protein winged helix domain-containing protein" evidence="3">
    <location>
        <begin position="25"/>
        <end position="437"/>
    </location>
</feature>
<name>A0A7N2MYV6_QUELO</name>
<keyword evidence="6" id="KW-1185">Reference proteome</keyword>
<evidence type="ECO:0000256" key="2">
    <source>
        <dbReference type="ARBA" id="ARBA00022821"/>
    </source>
</evidence>
<evidence type="ECO:0000313" key="6">
    <source>
        <dbReference type="Proteomes" id="UP000594261"/>
    </source>
</evidence>
<organism evidence="5 6">
    <name type="scientific">Quercus lobata</name>
    <name type="common">Valley oak</name>
    <dbReference type="NCBI Taxonomy" id="97700"/>
    <lineage>
        <taxon>Eukaryota</taxon>
        <taxon>Viridiplantae</taxon>
        <taxon>Streptophyta</taxon>
        <taxon>Embryophyta</taxon>
        <taxon>Tracheophyta</taxon>
        <taxon>Spermatophyta</taxon>
        <taxon>Magnoliopsida</taxon>
        <taxon>eudicotyledons</taxon>
        <taxon>Gunneridae</taxon>
        <taxon>Pentapetalae</taxon>
        <taxon>rosids</taxon>
        <taxon>fabids</taxon>
        <taxon>Fagales</taxon>
        <taxon>Fagaceae</taxon>
        <taxon>Quercus</taxon>
    </lineage>
</organism>
<evidence type="ECO:0000259" key="4">
    <source>
        <dbReference type="Pfam" id="PF23559"/>
    </source>
</evidence>
<reference evidence="5 6" key="1">
    <citation type="journal article" date="2016" name="G3 (Bethesda)">
        <title>First Draft Assembly and Annotation of the Genome of a California Endemic Oak Quercus lobata Nee (Fagaceae).</title>
        <authorList>
            <person name="Sork V.L."/>
            <person name="Fitz-Gibbon S.T."/>
            <person name="Puiu D."/>
            <person name="Crepeau M."/>
            <person name="Gugger P.F."/>
            <person name="Sherman R."/>
            <person name="Stevens K."/>
            <person name="Langley C.H."/>
            <person name="Pellegrini M."/>
            <person name="Salzberg S.L."/>
        </authorList>
    </citation>
    <scope>NUCLEOTIDE SEQUENCE [LARGE SCALE GENOMIC DNA]</scope>
    <source>
        <strain evidence="5 6">cv. SW786</strain>
    </source>
</reference>
<dbReference type="InterPro" id="IPR032675">
    <property type="entry name" value="LRR_dom_sf"/>
</dbReference>
<dbReference type="OMA" id="WILTIRI"/>
<feature type="signal peptide" evidence="3">
    <location>
        <begin position="1"/>
        <end position="24"/>
    </location>
</feature>
<dbReference type="AlphaFoldDB" id="A0A7N2MYV6"/>
<dbReference type="EMBL" id="LRBV02000011">
    <property type="status" value="NOT_ANNOTATED_CDS"/>
    <property type="molecule type" value="Genomic_DNA"/>
</dbReference>
<evidence type="ECO:0000313" key="5">
    <source>
        <dbReference type="EnsemblPlants" id="QL11p046139:mrna"/>
    </source>
</evidence>
<dbReference type="EnsemblPlants" id="QL11p046139:mrna">
    <property type="protein sequence ID" value="QL11p046139:mrna"/>
    <property type="gene ID" value="QL11p046139"/>
</dbReference>
<dbReference type="FunFam" id="1.10.10.10:FF:000322">
    <property type="entry name" value="Probable disease resistance protein At1g63360"/>
    <property type="match status" value="1"/>
</dbReference>
<dbReference type="InterPro" id="IPR044974">
    <property type="entry name" value="Disease_R_plants"/>
</dbReference>
<keyword evidence="3" id="KW-0732">Signal</keyword>
<dbReference type="Pfam" id="PF23559">
    <property type="entry name" value="WHD_DRP"/>
    <property type="match status" value="1"/>
</dbReference>
<keyword evidence="1" id="KW-0677">Repeat</keyword>
<proteinExistence type="predicted"/>
<dbReference type="GO" id="GO:0098542">
    <property type="term" value="P:defense response to other organism"/>
    <property type="evidence" value="ECO:0007669"/>
    <property type="project" value="TreeGrafter"/>
</dbReference>
<evidence type="ECO:0000256" key="1">
    <source>
        <dbReference type="ARBA" id="ARBA00022737"/>
    </source>
</evidence>
<dbReference type="SUPFAM" id="SSF52540">
    <property type="entry name" value="P-loop containing nucleoside triphosphate hydrolases"/>
    <property type="match status" value="1"/>
</dbReference>
<evidence type="ECO:0000256" key="3">
    <source>
        <dbReference type="SAM" id="SignalP"/>
    </source>
</evidence>
<dbReference type="Gramene" id="QL11p046139:mrna">
    <property type="protein sequence ID" value="QL11p046139:mrna"/>
    <property type="gene ID" value="QL11p046139"/>
</dbReference>
<dbReference type="InterPro" id="IPR042197">
    <property type="entry name" value="Apaf_helical"/>
</dbReference>
<dbReference type="PANTHER" id="PTHR23155:SF1185">
    <property type="entry name" value="DISEASE RESISTANCE RPP8-LIKE PROTEIN 3-RELATED"/>
    <property type="match status" value="1"/>
</dbReference>